<feature type="region of interest" description="Disordered" evidence="1">
    <location>
        <begin position="549"/>
        <end position="574"/>
    </location>
</feature>
<sequence length="574" mass="64994">MKSNGSTPERNKRPRSLLASLMIVPTPTLVRLLLFSISISSLSIPFILHFSLSGDCTDNSSGRQSFPSLQFLSKGGTVRPPRIRNARSVNYQAARNNASPPVVHTLEHPPPDSPYTIIHTILTRFMVGQASKHHLARARYLLFETFCWPTIWNQRQQNFYWLVLVDPGLDRSVIADMQSLLVQMPNAFMVLTNNTAWAADGIGVQNASSYGVGLRTVAEEFQKGTVEMVTGNSKYLQQALQYMSGQLPTTNPKPILAIETLLDADDGMNNNAVEWIQTTAVQKTKEQQDHWKSSRSLFDFSMPASPHLNTTWWFLCGTDHIEWHNRDIFRISAEEYARSGLTGGLAGIRSKPTFCTSAGFTRVGLTQAPTTMTFPKDAYSNHALAFYFAPCTDAANHFAILQARNISVSQCWRREFPGRPFILKSRTIGSDSMDNMNPRDQSYRDVSWINDTQIPLLINETEIAWEILVQNFSVNRLDAWTTSLYLYEHRKQILQDNKDSRCSPGFPCYKAAKKNLVLLERLWMRQESGGNDQKDLIGSRRSKMHEIAFQKLQQQHTAQREKLGNETNGTVHKE</sequence>
<evidence type="ECO:0000256" key="2">
    <source>
        <dbReference type="SAM" id="Phobius"/>
    </source>
</evidence>
<dbReference type="AlphaFoldDB" id="A0A9K3L3P1"/>
<dbReference type="OrthoDB" id="44269at2759"/>
<feature type="transmembrane region" description="Helical" evidence="2">
    <location>
        <begin position="21"/>
        <end position="48"/>
    </location>
</feature>
<proteinExistence type="predicted"/>
<keyword evidence="4" id="KW-1185">Reference proteome</keyword>
<dbReference type="GO" id="GO:0016740">
    <property type="term" value="F:transferase activity"/>
    <property type="evidence" value="ECO:0007669"/>
    <property type="project" value="UniProtKB-KW"/>
</dbReference>
<organism evidence="3 4">
    <name type="scientific">Nitzschia inconspicua</name>
    <dbReference type="NCBI Taxonomy" id="303405"/>
    <lineage>
        <taxon>Eukaryota</taxon>
        <taxon>Sar</taxon>
        <taxon>Stramenopiles</taxon>
        <taxon>Ochrophyta</taxon>
        <taxon>Bacillariophyta</taxon>
        <taxon>Bacillariophyceae</taxon>
        <taxon>Bacillariophycidae</taxon>
        <taxon>Bacillariales</taxon>
        <taxon>Bacillariaceae</taxon>
        <taxon>Nitzschia</taxon>
    </lineage>
</organism>
<protein>
    <submittedName>
        <fullName evidence="3">Rhamnosyl transferase</fullName>
    </submittedName>
</protein>
<keyword evidence="2" id="KW-1133">Transmembrane helix</keyword>
<evidence type="ECO:0000313" key="4">
    <source>
        <dbReference type="Proteomes" id="UP000693970"/>
    </source>
</evidence>
<reference evidence="3" key="1">
    <citation type="journal article" date="2021" name="Sci. Rep.">
        <title>Diploid genomic architecture of Nitzschia inconspicua, an elite biomass production diatom.</title>
        <authorList>
            <person name="Oliver A."/>
            <person name="Podell S."/>
            <person name="Pinowska A."/>
            <person name="Traller J.C."/>
            <person name="Smith S.R."/>
            <person name="McClure R."/>
            <person name="Beliaev A."/>
            <person name="Bohutskyi P."/>
            <person name="Hill E.A."/>
            <person name="Rabines A."/>
            <person name="Zheng H."/>
            <person name="Allen L.Z."/>
            <person name="Kuo A."/>
            <person name="Grigoriev I.V."/>
            <person name="Allen A.E."/>
            <person name="Hazlebeck D."/>
            <person name="Allen E.E."/>
        </authorList>
    </citation>
    <scope>NUCLEOTIDE SEQUENCE</scope>
    <source>
        <strain evidence="3">Hildebrandi</strain>
    </source>
</reference>
<reference evidence="3" key="2">
    <citation type="submission" date="2021-04" db="EMBL/GenBank/DDBJ databases">
        <authorList>
            <person name="Podell S."/>
        </authorList>
    </citation>
    <scope>NUCLEOTIDE SEQUENCE</scope>
    <source>
        <strain evidence="3">Hildebrandi</strain>
    </source>
</reference>
<comment type="caution">
    <text evidence="3">The sequence shown here is derived from an EMBL/GenBank/DDBJ whole genome shotgun (WGS) entry which is preliminary data.</text>
</comment>
<dbReference type="Proteomes" id="UP000693970">
    <property type="component" value="Unassembled WGS sequence"/>
</dbReference>
<name>A0A9K3L3P1_9STRA</name>
<evidence type="ECO:0000256" key="1">
    <source>
        <dbReference type="SAM" id="MobiDB-lite"/>
    </source>
</evidence>
<gene>
    <name evidence="3" type="ORF">IV203_004040</name>
</gene>
<accession>A0A9K3L3P1</accession>
<keyword evidence="3" id="KW-0808">Transferase</keyword>
<keyword evidence="2" id="KW-0812">Transmembrane</keyword>
<feature type="compositionally biased region" description="Polar residues" evidence="1">
    <location>
        <begin position="565"/>
        <end position="574"/>
    </location>
</feature>
<evidence type="ECO:0000313" key="3">
    <source>
        <dbReference type="EMBL" id="KAG7354684.1"/>
    </source>
</evidence>
<dbReference type="EMBL" id="JAGRRH010000016">
    <property type="protein sequence ID" value="KAG7354684.1"/>
    <property type="molecule type" value="Genomic_DNA"/>
</dbReference>
<keyword evidence="2" id="KW-0472">Membrane</keyword>